<gene>
    <name evidence="1" type="ORF">J116_015290</name>
</gene>
<proteinExistence type="predicted"/>
<evidence type="ECO:0000313" key="1">
    <source>
        <dbReference type="EMBL" id="OEJ95646.1"/>
    </source>
</evidence>
<evidence type="ECO:0000313" key="2">
    <source>
        <dbReference type="Proteomes" id="UP000095329"/>
    </source>
</evidence>
<sequence length="221" mass="23950">MARDIGLSWMAAQCDAAEELPVAELDCLAEEGPVAATARIADRSVAAFGTEASLALWQDVRLLRDSPLSDEAIRTVWLGATDHIFDPVRDGVSARDWLGRLEEAWLTAARRTDPGLVLPTARPVRDEAGRRAVLGVIHTVGPRLAFEAERHAYPLPLTGLVPALEQVTGDVCPGLGYRLFLRALKSYCVPVGRETVDALASAGARFGLSPQYVQEELNLRL</sequence>
<name>A0A1D3DTJ9_9ACTN</name>
<dbReference type="OrthoDB" id="4317261at2"/>
<protein>
    <submittedName>
        <fullName evidence="1">Uncharacterized protein</fullName>
    </submittedName>
</protein>
<dbReference type="eggNOG" id="ENOG5032B1B">
    <property type="taxonomic scope" value="Bacteria"/>
</dbReference>
<accession>A0A1D3DTJ9</accession>
<dbReference type="Proteomes" id="UP000095329">
    <property type="component" value="Unassembled WGS sequence"/>
</dbReference>
<reference evidence="1 2" key="1">
    <citation type="journal article" date="2013" name="Genome Announc.">
        <title>Genome Sequence of Streptomyces violaceusniger Strain SPC6, a Halotolerant Streptomycete That Exhibits Rapid Growth and Development.</title>
        <authorList>
            <person name="Chen X."/>
            <person name="Zhang B."/>
            <person name="Zhang W."/>
            <person name="Wu X."/>
            <person name="Zhang M."/>
            <person name="Chen T."/>
            <person name="Liu G."/>
            <person name="Dyson P."/>
        </authorList>
    </citation>
    <scope>NUCLEOTIDE SEQUENCE [LARGE SCALE GENOMIC DNA]</scope>
    <source>
        <strain evidence="1 2">SPC6</strain>
    </source>
</reference>
<dbReference type="AlphaFoldDB" id="A0A1D3DTJ9"/>
<organism evidence="1 2">
    <name type="scientific">Streptomyces thermolilacinus SPC6</name>
    <dbReference type="NCBI Taxonomy" id="1306406"/>
    <lineage>
        <taxon>Bacteria</taxon>
        <taxon>Bacillati</taxon>
        <taxon>Actinomycetota</taxon>
        <taxon>Actinomycetes</taxon>
        <taxon>Kitasatosporales</taxon>
        <taxon>Streptomycetaceae</taxon>
        <taxon>Streptomyces</taxon>
    </lineage>
</organism>
<dbReference type="EMBL" id="ASHX02000001">
    <property type="protein sequence ID" value="OEJ95646.1"/>
    <property type="molecule type" value="Genomic_DNA"/>
</dbReference>
<dbReference type="RefSeq" id="WP_023587938.1">
    <property type="nucleotide sequence ID" value="NZ_ASHX02000001.1"/>
</dbReference>
<comment type="caution">
    <text evidence="1">The sequence shown here is derived from an EMBL/GenBank/DDBJ whole genome shotgun (WGS) entry which is preliminary data.</text>
</comment>
<keyword evidence="2" id="KW-1185">Reference proteome</keyword>